<accession>A0ABT3GD74</accession>
<gene>
    <name evidence="1" type="ORF">OKA05_01530</name>
</gene>
<protein>
    <submittedName>
        <fullName evidence="1">Mitochondrial fission ELM1 family protein</fullName>
    </submittedName>
</protein>
<dbReference type="Pfam" id="PF06258">
    <property type="entry name" value="Mito_fiss_Elm1"/>
    <property type="match status" value="1"/>
</dbReference>
<organism evidence="1 2">
    <name type="scientific">Luteolibacter arcticus</name>
    <dbReference type="NCBI Taxonomy" id="1581411"/>
    <lineage>
        <taxon>Bacteria</taxon>
        <taxon>Pseudomonadati</taxon>
        <taxon>Verrucomicrobiota</taxon>
        <taxon>Verrucomicrobiia</taxon>
        <taxon>Verrucomicrobiales</taxon>
        <taxon>Verrucomicrobiaceae</taxon>
        <taxon>Luteolibacter</taxon>
    </lineage>
</organism>
<proteinExistence type="predicted"/>
<sequence>MTPLEIHVLSDGKPGHENQSYGLAEAIGRLRPVSTSKIHLAGLRGPFARLKKAFKETESLPKPRLLVGAGHAVHPALLALSRAYDVPCVLLMKPTLPAALFDLCLVPEHDLGGREPQDHVIPTIGALNRVLPPDGRPRHGGLILLGGPSSSHGWDAASIETAICSIVSAGKERPWRITDSRRSPAGTLAALAKACPAMATYPHGDTGRDWLPQMLAEAAEVWVTEDSISMIYEALSSGAKVGLLPVPATKKAGRVARGVERLVQEGFVTRFVDWAPAAGLAEPPQVLREADRCAAIVLKRLLPSSS</sequence>
<evidence type="ECO:0000313" key="1">
    <source>
        <dbReference type="EMBL" id="MCW1921213.1"/>
    </source>
</evidence>
<dbReference type="Proteomes" id="UP001320876">
    <property type="component" value="Unassembled WGS sequence"/>
</dbReference>
<dbReference type="RefSeq" id="WP_264485322.1">
    <property type="nucleotide sequence ID" value="NZ_JAPDDT010000001.1"/>
</dbReference>
<comment type="caution">
    <text evidence="1">The sequence shown here is derived from an EMBL/GenBank/DDBJ whole genome shotgun (WGS) entry which is preliminary data.</text>
</comment>
<dbReference type="InterPro" id="IPR009367">
    <property type="entry name" value="Elm1-like"/>
</dbReference>
<reference evidence="1 2" key="1">
    <citation type="submission" date="2022-10" db="EMBL/GenBank/DDBJ databases">
        <title>Luteolibacter arcticus strain CCTCC AB 2014275, whole genome shotgun sequencing project.</title>
        <authorList>
            <person name="Zhao G."/>
            <person name="Shen L."/>
        </authorList>
    </citation>
    <scope>NUCLEOTIDE SEQUENCE [LARGE SCALE GENOMIC DNA]</scope>
    <source>
        <strain evidence="1 2">CCTCC AB 2014275</strain>
    </source>
</reference>
<dbReference type="EMBL" id="JAPDDT010000001">
    <property type="protein sequence ID" value="MCW1921213.1"/>
    <property type="molecule type" value="Genomic_DNA"/>
</dbReference>
<evidence type="ECO:0000313" key="2">
    <source>
        <dbReference type="Proteomes" id="UP001320876"/>
    </source>
</evidence>
<keyword evidence="2" id="KW-1185">Reference proteome</keyword>
<name>A0ABT3GD74_9BACT</name>